<dbReference type="SUPFAM" id="SSF69864">
    <property type="entry name" value="Argininosuccinate synthetase, C-terminal domain"/>
    <property type="match status" value="1"/>
</dbReference>
<dbReference type="GO" id="GO:0005524">
    <property type="term" value="F:ATP binding"/>
    <property type="evidence" value="ECO:0007669"/>
    <property type="project" value="UniProtKB-KW"/>
</dbReference>
<evidence type="ECO:0000256" key="6">
    <source>
        <dbReference type="ARBA" id="ARBA00022436"/>
    </source>
</evidence>
<evidence type="ECO:0000259" key="14">
    <source>
        <dbReference type="Pfam" id="PF00764"/>
    </source>
</evidence>
<dbReference type="InterPro" id="IPR024074">
    <property type="entry name" value="AS_cat/multimer_dom_body"/>
</dbReference>
<dbReference type="EMBL" id="WNWW01000514">
    <property type="protein sequence ID" value="KAF3423986.1"/>
    <property type="molecule type" value="Genomic_DNA"/>
</dbReference>
<accession>A0A833VM78</accession>
<evidence type="ECO:0000256" key="5">
    <source>
        <dbReference type="ARBA" id="ARBA00014810"/>
    </source>
</evidence>
<evidence type="ECO:0000256" key="1">
    <source>
        <dbReference type="ARBA" id="ARBA00004967"/>
    </source>
</evidence>
<dbReference type="GO" id="GO:0000050">
    <property type="term" value="P:urea cycle"/>
    <property type="evidence" value="ECO:0007669"/>
    <property type="project" value="UniProtKB-UniPathway"/>
</dbReference>
<comment type="catalytic activity">
    <reaction evidence="13">
        <text>L-citrulline + L-aspartate + ATP = 2-(N(omega)-L-arginino)succinate + AMP + diphosphate + H(+)</text>
        <dbReference type="Rhea" id="RHEA:10932"/>
        <dbReference type="ChEBI" id="CHEBI:15378"/>
        <dbReference type="ChEBI" id="CHEBI:29991"/>
        <dbReference type="ChEBI" id="CHEBI:30616"/>
        <dbReference type="ChEBI" id="CHEBI:33019"/>
        <dbReference type="ChEBI" id="CHEBI:57472"/>
        <dbReference type="ChEBI" id="CHEBI:57743"/>
        <dbReference type="ChEBI" id="CHEBI:456215"/>
        <dbReference type="EC" id="6.3.4.5"/>
    </reaction>
</comment>
<dbReference type="FunFam" id="3.40.50.620:FF:000019">
    <property type="entry name" value="Argininosuccinate synthase"/>
    <property type="match status" value="1"/>
</dbReference>
<dbReference type="HAMAP" id="MF_00005">
    <property type="entry name" value="Arg_succ_synth_type1"/>
    <property type="match status" value="1"/>
</dbReference>
<dbReference type="InterPro" id="IPR048267">
    <property type="entry name" value="Arginosuc_syn_N"/>
</dbReference>
<dbReference type="PROSITE" id="PS00565">
    <property type="entry name" value="ARGININOSUCCIN_SYN_2"/>
    <property type="match status" value="1"/>
</dbReference>
<dbReference type="Pfam" id="PF00764">
    <property type="entry name" value="Arginosuc_synth"/>
    <property type="match status" value="1"/>
</dbReference>
<dbReference type="InterPro" id="IPR048268">
    <property type="entry name" value="Arginosuc_syn_C"/>
</dbReference>
<dbReference type="InterPro" id="IPR014729">
    <property type="entry name" value="Rossmann-like_a/b/a_fold"/>
</dbReference>
<evidence type="ECO:0000256" key="9">
    <source>
        <dbReference type="ARBA" id="ARBA00022605"/>
    </source>
</evidence>
<proteinExistence type="inferred from homology"/>
<evidence type="ECO:0000256" key="8">
    <source>
        <dbReference type="ARBA" id="ARBA00022598"/>
    </source>
</evidence>
<comment type="subunit">
    <text evidence="3">Homotetramer.</text>
</comment>
<gene>
    <name evidence="16" type="ORF">E2986_00982</name>
</gene>
<dbReference type="CDD" id="cd01999">
    <property type="entry name" value="ASS"/>
    <property type="match status" value="1"/>
</dbReference>
<keyword evidence="8" id="KW-0436">Ligase</keyword>
<keyword evidence="7" id="KW-0055">Arginine biosynthesis</keyword>
<comment type="caution">
    <text evidence="16">The sequence shown here is derived from an EMBL/GenBank/DDBJ whole genome shotgun (WGS) entry which is preliminary data.</text>
</comment>
<evidence type="ECO:0000313" key="17">
    <source>
        <dbReference type="Proteomes" id="UP000655588"/>
    </source>
</evidence>
<dbReference type="InterPro" id="IPR023434">
    <property type="entry name" value="Arginosuc_synth_type_1_subfam"/>
</dbReference>
<keyword evidence="6" id="KW-0835">Urea cycle</keyword>
<organism evidence="16 17">
    <name type="scientific">Frieseomelitta varia</name>
    <dbReference type="NCBI Taxonomy" id="561572"/>
    <lineage>
        <taxon>Eukaryota</taxon>
        <taxon>Metazoa</taxon>
        <taxon>Ecdysozoa</taxon>
        <taxon>Arthropoda</taxon>
        <taxon>Hexapoda</taxon>
        <taxon>Insecta</taxon>
        <taxon>Pterygota</taxon>
        <taxon>Neoptera</taxon>
        <taxon>Endopterygota</taxon>
        <taxon>Hymenoptera</taxon>
        <taxon>Apocrita</taxon>
        <taxon>Aculeata</taxon>
        <taxon>Apoidea</taxon>
        <taxon>Anthophila</taxon>
        <taxon>Apidae</taxon>
        <taxon>Frieseomelitta</taxon>
    </lineage>
</organism>
<dbReference type="Gene3D" id="3.90.1260.10">
    <property type="entry name" value="Argininosuccinate synthetase, chain A, domain 2"/>
    <property type="match status" value="1"/>
</dbReference>
<evidence type="ECO:0000256" key="7">
    <source>
        <dbReference type="ARBA" id="ARBA00022571"/>
    </source>
</evidence>
<dbReference type="PROSITE" id="PS00564">
    <property type="entry name" value="ARGININOSUCCIN_SYN_1"/>
    <property type="match status" value="1"/>
</dbReference>
<sequence length="437" mass="49498">MYCFQIIKTSLKLQTMSETSKKVVLAYSGGLDTSCILLWLKEKGYQVIAYMANIGQEEDFNVAREKALKIGAVKICPKLCIEKDLREVFLSSFVWPAIACGLLYESKYLLGTAIARPCISEALVRIAKSENASIIAHGATGKGNDQVRFELSCYSLFPDVQILAPWREKEFYTRFSGRSDLLRYAQQNRIPISATPKEPWSTDANLLHISYESGILENPATLAPKQIYKMTNDPLNSPTEPEEIEVSFEQGYPSSVKKLKTNEIFLTPLKIIECLNEIGGIHGIGRIDIVENRFIGLKSRGVYESPGAKILHEAHQELETFVLDREVSRVKSYLTNKMSDYVYNGFWFSPECDFVRNGILYSQKYVTGAVRLQLYKGTVSILSRHSKASLYNERLVSMDIKGGFEPEDAGGFIRTQAYRLKEFNRFKKEAVTLKFIE</sequence>
<evidence type="ECO:0000256" key="12">
    <source>
        <dbReference type="ARBA" id="ARBA00029916"/>
    </source>
</evidence>
<dbReference type="UniPathway" id="UPA00158">
    <property type="reaction ID" value="UER00272"/>
</dbReference>
<comment type="pathway">
    <text evidence="2">Nitrogen metabolism; urea cycle; (N(omega)-L-arginino)succinate from L-aspartate and L-citrulline: step 1/1.</text>
</comment>
<dbReference type="NCBIfam" id="NF001770">
    <property type="entry name" value="PRK00509.1"/>
    <property type="match status" value="1"/>
</dbReference>
<dbReference type="Pfam" id="PF20979">
    <property type="entry name" value="Arginosuc_syn_C"/>
    <property type="match status" value="1"/>
</dbReference>
<dbReference type="Gene3D" id="1.20.5.470">
    <property type="entry name" value="Single helix bin"/>
    <property type="match status" value="1"/>
</dbReference>
<dbReference type="InterPro" id="IPR001518">
    <property type="entry name" value="Arginosuc_synth"/>
</dbReference>
<evidence type="ECO:0000256" key="2">
    <source>
        <dbReference type="ARBA" id="ARBA00005154"/>
    </source>
</evidence>
<dbReference type="Gene3D" id="3.40.50.620">
    <property type="entry name" value="HUPs"/>
    <property type="match status" value="1"/>
</dbReference>
<comment type="pathway">
    <text evidence="1">Amino-acid biosynthesis; L-arginine biosynthesis; L-arginine from L-ornithine and carbamoyl phosphate: step 2/3.</text>
</comment>
<name>A0A833VM78_9HYME</name>
<dbReference type="GO" id="GO:0000053">
    <property type="term" value="P:argininosuccinate metabolic process"/>
    <property type="evidence" value="ECO:0007669"/>
    <property type="project" value="TreeGrafter"/>
</dbReference>
<evidence type="ECO:0000256" key="10">
    <source>
        <dbReference type="ARBA" id="ARBA00022741"/>
    </source>
</evidence>
<evidence type="ECO:0000259" key="15">
    <source>
        <dbReference type="Pfam" id="PF20979"/>
    </source>
</evidence>
<evidence type="ECO:0000256" key="13">
    <source>
        <dbReference type="ARBA" id="ARBA00049077"/>
    </source>
</evidence>
<keyword evidence="9" id="KW-0028">Amino-acid biosynthesis</keyword>
<dbReference type="GO" id="GO:0004055">
    <property type="term" value="F:argininosuccinate synthase activity"/>
    <property type="evidence" value="ECO:0007669"/>
    <property type="project" value="UniProtKB-EC"/>
</dbReference>
<dbReference type="NCBIfam" id="TIGR00032">
    <property type="entry name" value="argG"/>
    <property type="match status" value="1"/>
</dbReference>
<dbReference type="FunFam" id="3.90.1260.10:FF:000003">
    <property type="entry name" value="Argininosuccinate synthase"/>
    <property type="match status" value="1"/>
</dbReference>
<protein>
    <recommendedName>
        <fullName evidence="5">Argininosuccinate synthase</fullName>
        <ecNumber evidence="4">6.3.4.5</ecNumber>
    </recommendedName>
    <alternativeName>
        <fullName evidence="12">Citrulline--aspartate ligase</fullName>
    </alternativeName>
</protein>
<evidence type="ECO:0000313" key="16">
    <source>
        <dbReference type="EMBL" id="KAF3423986.1"/>
    </source>
</evidence>
<dbReference type="GO" id="GO:0005737">
    <property type="term" value="C:cytoplasm"/>
    <property type="evidence" value="ECO:0007669"/>
    <property type="project" value="TreeGrafter"/>
</dbReference>
<dbReference type="PANTHER" id="PTHR11587:SF2">
    <property type="entry name" value="ARGININOSUCCINATE SYNTHASE"/>
    <property type="match status" value="1"/>
</dbReference>
<dbReference type="SUPFAM" id="SSF52402">
    <property type="entry name" value="Adenine nucleotide alpha hydrolases-like"/>
    <property type="match status" value="1"/>
</dbReference>
<evidence type="ECO:0000256" key="11">
    <source>
        <dbReference type="ARBA" id="ARBA00022840"/>
    </source>
</evidence>
<reference evidence="16" key="1">
    <citation type="submission" date="2019-11" db="EMBL/GenBank/DDBJ databases">
        <title>The nuclear and mitochondrial genomes of Frieseomelitta varia - a highly eusocial stingless bee (Meliponini) with a permanently sterile worker caste.</title>
        <authorList>
            <person name="Freitas F.C.P."/>
            <person name="Lourenco A.P."/>
            <person name="Nunes F.M.F."/>
            <person name="Paschoal A.R."/>
            <person name="Abreu F.C.P."/>
            <person name="Barbin F.O."/>
            <person name="Bataglia L."/>
            <person name="Cardoso-Junior C.A.M."/>
            <person name="Cervoni M.S."/>
            <person name="Silva S.R."/>
            <person name="Dalarmi F."/>
            <person name="Del Lama M.A."/>
            <person name="Depintor T.S."/>
            <person name="Ferreira K.M."/>
            <person name="Goria P.S."/>
            <person name="Jaskot M.C."/>
            <person name="Lago D.C."/>
            <person name="Luna-Lucena D."/>
            <person name="Moda L.M."/>
            <person name="Nascimento L."/>
            <person name="Pedrino M."/>
            <person name="Rabico F.O."/>
            <person name="Sanches F.C."/>
            <person name="Santos D.E."/>
            <person name="Santos C.G."/>
            <person name="Vieira J."/>
            <person name="Lopes T.F."/>
            <person name="Barchuk A.R."/>
            <person name="Hartfelder K."/>
            <person name="Simoes Z.L.P."/>
            <person name="Bitondi M.M.G."/>
            <person name="Pinheiro D.G."/>
        </authorList>
    </citation>
    <scope>NUCLEOTIDE SEQUENCE</scope>
    <source>
        <strain evidence="16">USP_RPSP 00005682</strain>
        <tissue evidence="16">Whole individual</tissue>
    </source>
</reference>
<dbReference type="UniPathway" id="UPA00068">
    <property type="reaction ID" value="UER00113"/>
</dbReference>
<keyword evidence="10" id="KW-0547">Nucleotide-binding</keyword>
<evidence type="ECO:0000256" key="3">
    <source>
        <dbReference type="ARBA" id="ARBA00011881"/>
    </source>
</evidence>
<dbReference type="GO" id="GO:0006526">
    <property type="term" value="P:L-arginine biosynthetic process"/>
    <property type="evidence" value="ECO:0007669"/>
    <property type="project" value="UniProtKB-UniPathway"/>
</dbReference>
<evidence type="ECO:0000256" key="4">
    <source>
        <dbReference type="ARBA" id="ARBA00012286"/>
    </source>
</evidence>
<feature type="domain" description="Arginosuccinate synthase C-terminal" evidence="15">
    <location>
        <begin position="200"/>
        <end position="422"/>
    </location>
</feature>
<dbReference type="InterPro" id="IPR018223">
    <property type="entry name" value="Arginosuc_synth_CS"/>
</dbReference>
<dbReference type="AlphaFoldDB" id="A0A833VM78"/>
<dbReference type="EC" id="6.3.4.5" evidence="4"/>
<keyword evidence="17" id="KW-1185">Reference proteome</keyword>
<feature type="domain" description="Arginosuccinate synthase-like N-terminal" evidence="14">
    <location>
        <begin position="22"/>
        <end position="191"/>
    </location>
</feature>
<keyword evidence="11" id="KW-0067">ATP-binding</keyword>
<dbReference type="PANTHER" id="PTHR11587">
    <property type="entry name" value="ARGININOSUCCINATE SYNTHASE"/>
    <property type="match status" value="1"/>
</dbReference>
<dbReference type="Proteomes" id="UP000655588">
    <property type="component" value="Unassembled WGS sequence"/>
</dbReference>